<keyword evidence="2" id="KW-1185">Reference proteome</keyword>
<protein>
    <submittedName>
        <fullName evidence="1">Uncharacterized protein</fullName>
    </submittedName>
</protein>
<evidence type="ECO:0000313" key="1">
    <source>
        <dbReference type="EMBL" id="KAJ2974857.1"/>
    </source>
</evidence>
<gene>
    <name evidence="1" type="ORF">NUW58_g8524</name>
</gene>
<accession>A0ACC1N6D9</accession>
<dbReference type="Proteomes" id="UP001143856">
    <property type="component" value="Unassembled WGS sequence"/>
</dbReference>
<sequence>MVRSSVLLSLLASAGGFLSAEAKKLPEAKHLSGSYVVEFEDSQDASDFFKRIGSKAKTRSKYSNLSLISAVEFDSSIFKGVSIQFHDTESAEAEAAALVDLASVKRVWPNRIYDLPKDEVLWTGKSKDASIADSIVKRQSSNDTFTPHLMTQVDKLRAKGVIGKGIKIAVIDTGIDYTHPALGGCFGPGCLVSYGYDIVGDAYTGSNTPVPDADPYDGCAGHGTHVSGIIAAQANK</sequence>
<comment type="caution">
    <text evidence="1">The sequence shown here is derived from an EMBL/GenBank/DDBJ whole genome shotgun (WGS) entry which is preliminary data.</text>
</comment>
<proteinExistence type="predicted"/>
<organism evidence="1 2">
    <name type="scientific">Xylaria curta</name>
    <dbReference type="NCBI Taxonomy" id="42375"/>
    <lineage>
        <taxon>Eukaryota</taxon>
        <taxon>Fungi</taxon>
        <taxon>Dikarya</taxon>
        <taxon>Ascomycota</taxon>
        <taxon>Pezizomycotina</taxon>
        <taxon>Sordariomycetes</taxon>
        <taxon>Xylariomycetidae</taxon>
        <taxon>Xylariales</taxon>
        <taxon>Xylariaceae</taxon>
        <taxon>Xylaria</taxon>
    </lineage>
</organism>
<name>A0ACC1N6D9_9PEZI</name>
<reference evidence="1" key="1">
    <citation type="submission" date="2022-10" db="EMBL/GenBank/DDBJ databases">
        <title>Genome Sequence of Xylaria curta.</title>
        <authorList>
            <person name="Buettner E."/>
        </authorList>
    </citation>
    <scope>NUCLEOTIDE SEQUENCE</scope>
    <source>
        <strain evidence="1">Babe10</strain>
    </source>
</reference>
<dbReference type="EMBL" id="JAPDGR010002642">
    <property type="protein sequence ID" value="KAJ2974857.1"/>
    <property type="molecule type" value="Genomic_DNA"/>
</dbReference>
<evidence type="ECO:0000313" key="2">
    <source>
        <dbReference type="Proteomes" id="UP001143856"/>
    </source>
</evidence>